<organism evidence="1 2">
    <name type="scientific">Juglans regia</name>
    <name type="common">English walnut</name>
    <dbReference type="NCBI Taxonomy" id="51240"/>
    <lineage>
        <taxon>Eukaryota</taxon>
        <taxon>Viridiplantae</taxon>
        <taxon>Streptophyta</taxon>
        <taxon>Embryophyta</taxon>
        <taxon>Tracheophyta</taxon>
        <taxon>Spermatophyta</taxon>
        <taxon>Magnoliopsida</taxon>
        <taxon>eudicotyledons</taxon>
        <taxon>Gunneridae</taxon>
        <taxon>Pentapetalae</taxon>
        <taxon>rosids</taxon>
        <taxon>fabids</taxon>
        <taxon>Fagales</taxon>
        <taxon>Juglandaceae</taxon>
        <taxon>Juglans</taxon>
    </lineage>
</organism>
<reference evidence="1" key="1">
    <citation type="submission" date="2015-10" db="EMBL/GenBank/DDBJ databases">
        <authorList>
            <person name="Martinez-Garcia P.J."/>
            <person name="Crepeau M.W."/>
            <person name="Puiu D."/>
            <person name="Gonzalez-Ibeas D."/>
            <person name="Whalen J."/>
            <person name="Stevens K."/>
            <person name="Paul R."/>
            <person name="Butterfield T."/>
            <person name="Britton M."/>
            <person name="Reagan R."/>
            <person name="Chakraborty S."/>
            <person name="Walawage S.L."/>
            <person name="Vasquez-Gross H.A."/>
            <person name="Cardeno C."/>
            <person name="Famula R."/>
            <person name="Pratt K."/>
            <person name="Kuruganti S."/>
            <person name="Aradhya M.K."/>
            <person name="Leslie C.A."/>
            <person name="Dandekar A.M."/>
            <person name="Salzberg S.L."/>
            <person name="Wegrzyn J.L."/>
            <person name="Langley C.H."/>
            <person name="Neale D.B."/>
        </authorList>
    </citation>
    <scope>NUCLEOTIDE SEQUENCE</scope>
    <source>
        <tissue evidence="1">Leaves</tissue>
    </source>
</reference>
<comment type="caution">
    <text evidence="1">The sequence shown here is derived from an EMBL/GenBank/DDBJ whole genome shotgun (WGS) entry which is preliminary data.</text>
</comment>
<sequence>MAFVIYCQARIYEGNEPIQLYSIFQSFIVFKGGLSDGYKNDIAEKGIPDDTYKEDGIALFRVQGTGPDNMQAIQVEAVASSLNSSYCYILHSDSTIFTWSGSLTTSDNQELVERQLDLIKV</sequence>
<dbReference type="Gramene" id="Jr11_25620_p1">
    <property type="protein sequence ID" value="cds.Jr11_25620_p1"/>
    <property type="gene ID" value="Jr11_25620"/>
</dbReference>
<dbReference type="Gene3D" id="3.40.20.10">
    <property type="entry name" value="Severin"/>
    <property type="match status" value="1"/>
</dbReference>
<evidence type="ECO:0008006" key="3">
    <source>
        <dbReference type="Google" id="ProtNLM"/>
    </source>
</evidence>
<dbReference type="InterPro" id="IPR029006">
    <property type="entry name" value="ADF-H/Gelsolin-like_dom_sf"/>
</dbReference>
<protein>
    <recommendedName>
        <fullName evidence="3">Gelsolin-like domain-containing protein</fullName>
    </recommendedName>
</protein>
<dbReference type="SUPFAM" id="SSF55753">
    <property type="entry name" value="Actin depolymerizing proteins"/>
    <property type="match status" value="2"/>
</dbReference>
<reference evidence="1" key="2">
    <citation type="submission" date="2020-03" db="EMBL/GenBank/DDBJ databases">
        <title>Walnut 2.0.</title>
        <authorList>
            <person name="Marrano A."/>
            <person name="Britton M."/>
            <person name="Zimin A.V."/>
            <person name="Zaini P.A."/>
            <person name="Workman R."/>
            <person name="Puiu D."/>
            <person name="Bianco L."/>
            <person name="Allen B.J."/>
            <person name="Troggio M."/>
            <person name="Leslie C.A."/>
            <person name="Timp W."/>
            <person name="Dendekar A."/>
            <person name="Salzberg S.L."/>
            <person name="Neale D.B."/>
        </authorList>
    </citation>
    <scope>NUCLEOTIDE SEQUENCE</scope>
    <source>
        <tissue evidence="1">Leaves</tissue>
    </source>
</reference>
<proteinExistence type="predicted"/>
<dbReference type="Proteomes" id="UP000619265">
    <property type="component" value="Unassembled WGS sequence"/>
</dbReference>
<accession>A0A833TUW6</accession>
<name>A0A833TUW6_JUGRE</name>
<dbReference type="PANTHER" id="PTHR11977:SF138">
    <property type="entry name" value="VILLIN-4"/>
    <property type="match status" value="1"/>
</dbReference>
<evidence type="ECO:0000313" key="2">
    <source>
        <dbReference type="Proteomes" id="UP000619265"/>
    </source>
</evidence>
<dbReference type="EMBL" id="LIHL02000011">
    <property type="protein sequence ID" value="KAF5456351.1"/>
    <property type="molecule type" value="Genomic_DNA"/>
</dbReference>
<dbReference type="GO" id="GO:0051015">
    <property type="term" value="F:actin filament binding"/>
    <property type="evidence" value="ECO:0007669"/>
    <property type="project" value="InterPro"/>
</dbReference>
<dbReference type="InterPro" id="IPR007122">
    <property type="entry name" value="Villin/Gelsolin"/>
</dbReference>
<dbReference type="AlphaFoldDB" id="A0A833TUW6"/>
<evidence type="ECO:0000313" key="1">
    <source>
        <dbReference type="EMBL" id="KAF5456351.1"/>
    </source>
</evidence>
<gene>
    <name evidence="1" type="ORF">F2P56_025845</name>
</gene>
<dbReference type="PANTHER" id="PTHR11977">
    <property type="entry name" value="VILLIN"/>
    <property type="match status" value="1"/>
</dbReference>
<dbReference type="PRINTS" id="PR00597">
    <property type="entry name" value="GELSOLIN"/>
</dbReference>